<comment type="subcellular location">
    <subcellularLocation>
        <location evidence="1">Cell membrane</location>
        <topology evidence="1">Multi-pass membrane protein</topology>
    </subcellularLocation>
</comment>
<protein>
    <submittedName>
        <fullName evidence="9">Capsular biosynthesis protein</fullName>
    </submittedName>
</protein>
<evidence type="ECO:0000256" key="6">
    <source>
        <dbReference type="ARBA" id="ARBA00023136"/>
    </source>
</evidence>
<evidence type="ECO:0000256" key="2">
    <source>
        <dbReference type="ARBA" id="ARBA00006683"/>
    </source>
</evidence>
<feature type="domain" description="Polysaccharide chain length determinant N-terminal" evidence="8">
    <location>
        <begin position="8"/>
        <end position="91"/>
    </location>
</feature>
<dbReference type="RefSeq" id="WP_185373880.1">
    <property type="nucleotide sequence ID" value="NZ_JAARRM010000003.1"/>
</dbReference>
<evidence type="ECO:0000256" key="5">
    <source>
        <dbReference type="ARBA" id="ARBA00022989"/>
    </source>
</evidence>
<dbReference type="Proteomes" id="UP000559885">
    <property type="component" value="Unassembled WGS sequence"/>
</dbReference>
<accession>A0A841ZQE3</accession>
<dbReference type="EMBL" id="JAARRM010000003">
    <property type="protein sequence ID" value="MBC1521747.1"/>
    <property type="molecule type" value="Genomic_DNA"/>
</dbReference>
<keyword evidence="3" id="KW-1003">Cell membrane</keyword>
<dbReference type="InterPro" id="IPR050445">
    <property type="entry name" value="Bact_polysacc_biosynth/exp"/>
</dbReference>
<comment type="caution">
    <text evidence="9">The sequence shown here is derived from an EMBL/GenBank/DDBJ whole genome shotgun (WGS) entry which is preliminary data.</text>
</comment>
<dbReference type="GO" id="GO:0004713">
    <property type="term" value="F:protein tyrosine kinase activity"/>
    <property type="evidence" value="ECO:0007669"/>
    <property type="project" value="TreeGrafter"/>
</dbReference>
<feature type="transmembrane region" description="Helical" evidence="7">
    <location>
        <begin position="171"/>
        <end position="191"/>
    </location>
</feature>
<evidence type="ECO:0000313" key="10">
    <source>
        <dbReference type="Proteomes" id="UP000559885"/>
    </source>
</evidence>
<evidence type="ECO:0000256" key="7">
    <source>
        <dbReference type="SAM" id="Phobius"/>
    </source>
</evidence>
<sequence>MNKKNMTVGILLQTIKKNILWLVLIILVAQMSVWVYQNYIHIDEYQAETSLLINVEQEENVLYTQEGIRNNIQLITTYSSVLKSSKIMSLVNTEEKIAGKDGKGLSKQLAISSDQNSLVFHITYTDQKREQAERVSQAYVETVEKEIPKLFKGSTVIILEKPSVHLVSQGFSMNLIALFVSLILATLFILLKAFMDRTIKSQDQITQLNITYLGDVPEIKE</sequence>
<reference evidence="9 10" key="1">
    <citation type="submission" date="2020-03" db="EMBL/GenBank/DDBJ databases">
        <title>Soil Listeria distribution.</title>
        <authorList>
            <person name="Liao J."/>
            <person name="Wiedmann M."/>
        </authorList>
    </citation>
    <scope>NUCLEOTIDE SEQUENCE [LARGE SCALE GENOMIC DNA]</scope>
    <source>
        <strain evidence="9 10">FSL L7-1507</strain>
    </source>
</reference>
<dbReference type="PANTHER" id="PTHR32309:SF13">
    <property type="entry name" value="FERRIC ENTEROBACTIN TRANSPORT PROTEIN FEPE"/>
    <property type="match status" value="1"/>
</dbReference>
<evidence type="ECO:0000259" key="8">
    <source>
        <dbReference type="Pfam" id="PF02706"/>
    </source>
</evidence>
<comment type="similarity">
    <text evidence="2">Belongs to the CpsC/CapA family.</text>
</comment>
<name>A0A841ZQE3_9LIST</name>
<evidence type="ECO:0000256" key="4">
    <source>
        <dbReference type="ARBA" id="ARBA00022692"/>
    </source>
</evidence>
<evidence type="ECO:0000256" key="3">
    <source>
        <dbReference type="ARBA" id="ARBA00022475"/>
    </source>
</evidence>
<dbReference type="PANTHER" id="PTHR32309">
    <property type="entry name" value="TYROSINE-PROTEIN KINASE"/>
    <property type="match status" value="1"/>
</dbReference>
<dbReference type="AlphaFoldDB" id="A0A841ZQE3"/>
<proteinExistence type="inferred from homology"/>
<feature type="transmembrane region" description="Helical" evidence="7">
    <location>
        <begin position="20"/>
        <end position="37"/>
    </location>
</feature>
<gene>
    <name evidence="9" type="ORF">HB912_08815</name>
</gene>
<dbReference type="InterPro" id="IPR003856">
    <property type="entry name" value="LPS_length_determ_N"/>
</dbReference>
<keyword evidence="6 7" id="KW-0472">Membrane</keyword>
<evidence type="ECO:0000256" key="1">
    <source>
        <dbReference type="ARBA" id="ARBA00004651"/>
    </source>
</evidence>
<dbReference type="Pfam" id="PF02706">
    <property type="entry name" value="Wzz"/>
    <property type="match status" value="1"/>
</dbReference>
<dbReference type="GO" id="GO:0005886">
    <property type="term" value="C:plasma membrane"/>
    <property type="evidence" value="ECO:0007669"/>
    <property type="project" value="UniProtKB-SubCell"/>
</dbReference>
<evidence type="ECO:0000313" key="9">
    <source>
        <dbReference type="EMBL" id="MBC1521747.1"/>
    </source>
</evidence>
<organism evidence="9 10">
    <name type="scientific">Listeria aquatica</name>
    <dbReference type="NCBI Taxonomy" id="1494960"/>
    <lineage>
        <taxon>Bacteria</taxon>
        <taxon>Bacillati</taxon>
        <taxon>Bacillota</taxon>
        <taxon>Bacilli</taxon>
        <taxon>Bacillales</taxon>
        <taxon>Listeriaceae</taxon>
        <taxon>Listeria</taxon>
    </lineage>
</organism>
<keyword evidence="4 7" id="KW-0812">Transmembrane</keyword>
<keyword evidence="5 7" id="KW-1133">Transmembrane helix</keyword>